<accession>A0A562K8X8</accession>
<dbReference type="AlphaFoldDB" id="A0A562K8X8"/>
<dbReference type="Pfam" id="PF13585">
    <property type="entry name" value="CHU_C"/>
    <property type="match status" value="1"/>
</dbReference>
<gene>
    <name evidence="1" type="ORF">IP97_02550</name>
</gene>
<sequence>QSSNVFTGVSAGEHLVTVVDTEGCTFMTQIVTIIDYPNYFTPNGDGINDIWNIRGLNQPGAKLYIFDRYGKLVKQLSATDDSEGWDGTYNQELLPATDYWFSLDYMENGVAKQFKAHFSLIR</sequence>
<dbReference type="NCBIfam" id="TIGR04131">
    <property type="entry name" value="Bac_Flav_CTERM"/>
    <property type="match status" value="1"/>
</dbReference>
<protein>
    <submittedName>
        <fullName evidence="1">Gliding motility-associated-like protein</fullName>
    </submittedName>
</protein>
<reference evidence="1 2" key="1">
    <citation type="journal article" date="2015" name="Stand. Genomic Sci.">
        <title>Genomic Encyclopedia of Bacterial and Archaeal Type Strains, Phase III: the genomes of soil and plant-associated and newly described type strains.</title>
        <authorList>
            <person name="Whitman W.B."/>
            <person name="Woyke T."/>
            <person name="Klenk H.P."/>
            <person name="Zhou Y."/>
            <person name="Lilburn T.G."/>
            <person name="Beck B.J."/>
            <person name="De Vos P."/>
            <person name="Vandamme P."/>
            <person name="Eisen J.A."/>
            <person name="Garrity G."/>
            <person name="Hugenholtz P."/>
            <person name="Kyrpides N.C."/>
        </authorList>
    </citation>
    <scope>NUCLEOTIDE SEQUENCE [LARGE SCALE GENOMIC DNA]</scope>
    <source>
        <strain evidence="1 2">CGMCC 1.6844</strain>
    </source>
</reference>
<dbReference type="Proteomes" id="UP000315312">
    <property type="component" value="Unassembled WGS sequence"/>
</dbReference>
<organism evidence="1 2">
    <name type="scientific">Flavobacterium cheniae</name>
    <dbReference type="NCBI Taxonomy" id="295428"/>
    <lineage>
        <taxon>Bacteria</taxon>
        <taxon>Pseudomonadati</taxon>
        <taxon>Bacteroidota</taxon>
        <taxon>Flavobacteriia</taxon>
        <taxon>Flavobacteriales</taxon>
        <taxon>Flavobacteriaceae</taxon>
        <taxon>Flavobacterium</taxon>
    </lineage>
</organism>
<evidence type="ECO:0000313" key="1">
    <source>
        <dbReference type="EMBL" id="TWH91901.1"/>
    </source>
</evidence>
<dbReference type="RefSeq" id="WP_144728190.1">
    <property type="nucleotide sequence ID" value="NZ_VLKM01000017.1"/>
</dbReference>
<name>A0A562K8X8_9FLAO</name>
<comment type="caution">
    <text evidence="1">The sequence shown here is derived from an EMBL/GenBank/DDBJ whole genome shotgun (WGS) entry which is preliminary data.</text>
</comment>
<proteinExistence type="predicted"/>
<evidence type="ECO:0000313" key="2">
    <source>
        <dbReference type="Proteomes" id="UP000315312"/>
    </source>
</evidence>
<dbReference type="InterPro" id="IPR026341">
    <property type="entry name" value="T9SS_type_B"/>
</dbReference>
<keyword evidence="2" id="KW-1185">Reference proteome</keyword>
<feature type="non-terminal residue" evidence="1">
    <location>
        <position position="1"/>
    </location>
</feature>
<dbReference type="EMBL" id="VLKM01000017">
    <property type="protein sequence ID" value="TWH91901.1"/>
    <property type="molecule type" value="Genomic_DNA"/>
</dbReference>